<feature type="signal peptide" evidence="2">
    <location>
        <begin position="1"/>
        <end position="20"/>
    </location>
</feature>
<protein>
    <recommendedName>
        <fullName evidence="5">HAD-superfamily phosphatase</fullName>
    </recommendedName>
</protein>
<dbReference type="InterPro" id="IPR027706">
    <property type="entry name" value="PGP_Pase"/>
</dbReference>
<feature type="compositionally biased region" description="Low complexity" evidence="1">
    <location>
        <begin position="544"/>
        <end position="559"/>
    </location>
</feature>
<evidence type="ECO:0000256" key="2">
    <source>
        <dbReference type="SAM" id="SignalP"/>
    </source>
</evidence>
<organism evidence="3 4">
    <name type="scientific">Testicularia cyperi</name>
    <dbReference type="NCBI Taxonomy" id="1882483"/>
    <lineage>
        <taxon>Eukaryota</taxon>
        <taxon>Fungi</taxon>
        <taxon>Dikarya</taxon>
        <taxon>Basidiomycota</taxon>
        <taxon>Ustilaginomycotina</taxon>
        <taxon>Ustilaginomycetes</taxon>
        <taxon>Ustilaginales</taxon>
        <taxon>Anthracoideaceae</taxon>
        <taxon>Testicularia</taxon>
    </lineage>
</organism>
<name>A0A317XRP3_9BASI</name>
<dbReference type="Proteomes" id="UP000246740">
    <property type="component" value="Unassembled WGS sequence"/>
</dbReference>
<feature type="compositionally biased region" description="Low complexity" evidence="1">
    <location>
        <begin position="415"/>
        <end position="428"/>
    </location>
</feature>
<dbReference type="STRING" id="1882483.A0A317XRP3"/>
<feature type="chain" id="PRO_5016409022" description="HAD-superfamily phosphatase" evidence="2">
    <location>
        <begin position="21"/>
        <end position="629"/>
    </location>
</feature>
<feature type="region of interest" description="Disordered" evidence="1">
    <location>
        <begin position="406"/>
        <end position="431"/>
    </location>
</feature>
<feature type="region of interest" description="Disordered" evidence="1">
    <location>
        <begin position="538"/>
        <end position="586"/>
    </location>
</feature>
<dbReference type="OrthoDB" id="198652at2759"/>
<keyword evidence="4" id="KW-1185">Reference proteome</keyword>
<evidence type="ECO:0000313" key="4">
    <source>
        <dbReference type="Proteomes" id="UP000246740"/>
    </source>
</evidence>
<reference evidence="3 4" key="1">
    <citation type="journal article" date="2018" name="Mol. Biol. Evol.">
        <title>Broad Genomic Sampling Reveals a Smut Pathogenic Ancestry of the Fungal Clade Ustilaginomycotina.</title>
        <authorList>
            <person name="Kijpornyongpan T."/>
            <person name="Mondo S.J."/>
            <person name="Barry K."/>
            <person name="Sandor L."/>
            <person name="Lee J."/>
            <person name="Lipzen A."/>
            <person name="Pangilinan J."/>
            <person name="LaButti K."/>
            <person name="Hainaut M."/>
            <person name="Henrissat B."/>
            <person name="Grigoriev I.V."/>
            <person name="Spatafora J.W."/>
            <person name="Aime M.C."/>
        </authorList>
    </citation>
    <scope>NUCLEOTIDE SEQUENCE [LARGE SCALE GENOMIC DNA]</scope>
    <source>
        <strain evidence="3 4">MCA 3645</strain>
    </source>
</reference>
<gene>
    <name evidence="3" type="ORF">BCV70DRAFT_199822</name>
</gene>
<evidence type="ECO:0000313" key="3">
    <source>
        <dbReference type="EMBL" id="PWZ00550.1"/>
    </source>
</evidence>
<keyword evidence="2" id="KW-0732">Signal</keyword>
<sequence>MGNLSGVVAILSVLLRPSLVVPHVQVPDIRHLDWEALHRNGVRYVVFDKDNCLTAPHSDELVTQLTASWLSCRRVFGAENVLMVSNSSGSSDDAAGLGAESLSRSLGVPVLCHRWKKPSAQCAREALEYFVALEHDRESVLKEAMTMPPGTAGPSKQLAKQRRKILTTQVPTDQDGNGSILLVGDRTMTDVVLAHRMNDQLQSRRKRLGLPTSLRDSTSDTAPLLPQCISVLTTGIWVNEGRLNTYMRRLETRLTAYLIGRGIQPGQGGMWSPARTAPAVDWQTLGVRAPSCPTRSVGLEASASDSNGVSGAPAQLDAREPEFGALVLAALVRSLPPVVSRGLVGLARSTPVTWVMSNLQMGWRVMITGLEFGIRQAGLGSALNSSSRFASSFSASQQHVRRLPIDPELAPPESRPSSLRSSAPAASPWSHSQTRRAYSSLACHPARSSLSLSCSPSLSPLVSSMVRQSPRLRVLHTSPTSRNQNSAGQHGLPKVPRRNWIAALSALVIIPASYYVGMRLHDLKDQPAADQVADRLVHPAHDASSPSSSSERIIVESSSNQHASLKADSQTQSQPTSHRSVVEPDTTFLTHRKRDLQLSLLHLTRERDDVAAKLDRVHQRRLDSSPRHI</sequence>
<dbReference type="Pfam" id="PF09419">
    <property type="entry name" value="PGP_phosphatase"/>
    <property type="match status" value="1"/>
</dbReference>
<dbReference type="EMBL" id="KZ819192">
    <property type="protein sequence ID" value="PWZ00550.1"/>
    <property type="molecule type" value="Genomic_DNA"/>
</dbReference>
<evidence type="ECO:0000256" key="1">
    <source>
        <dbReference type="SAM" id="MobiDB-lite"/>
    </source>
</evidence>
<evidence type="ECO:0008006" key="5">
    <source>
        <dbReference type="Google" id="ProtNLM"/>
    </source>
</evidence>
<proteinExistence type="predicted"/>
<dbReference type="GO" id="GO:0008962">
    <property type="term" value="F:phosphatidylglycerophosphatase activity"/>
    <property type="evidence" value="ECO:0007669"/>
    <property type="project" value="InterPro"/>
</dbReference>
<dbReference type="InParanoid" id="A0A317XRP3"/>
<accession>A0A317XRP3</accession>
<feature type="compositionally biased region" description="Polar residues" evidence="1">
    <location>
        <begin position="560"/>
        <end position="579"/>
    </location>
</feature>
<dbReference type="AlphaFoldDB" id="A0A317XRP3"/>